<dbReference type="AlphaFoldDB" id="A0A1F6DB49"/>
<protein>
    <submittedName>
        <fullName evidence="1">Uncharacterized protein</fullName>
    </submittedName>
</protein>
<sequence length="441" mass="49987">MQEELRRAMRLVRYYLAHGIKFVGEYASLEDAVTFIEEHQKTMEANALQRSDAAQELLTFLEEHDRLNRHVSTIDRRLIHMVGEGEGKIALLNGVPSIRVSQAMRGAVANERKELSTLTTLLLMDPTVQAYLDAPERVQQLAAAAERGEVSTVANTLPTPRRSFPILRSELVELQEAFAPPMEHRAEGGMLLPKVLAQEVPVEKTSQESFAESVRLLQEMRHMAQDQNSVGPSIEENIAYLQNRGNLIAGVIDMPEEKYTETLDGASKGEGESRSREGTLNAAGALRFISQSENFQHFEGTLITAKERLLSPFAFITRWFQDEEAEAKFLTEEEAMNPEFTTVGSSSSLEEKREAILTILQPRAEEVTTLLMELPEEDQVAFQGRIQEWEQALRSSDNVESLEQSLEIFRSIADDIERTVRKRRSAFFRFIYFFQDLFSIA</sequence>
<dbReference type="Proteomes" id="UP000176377">
    <property type="component" value="Unassembled WGS sequence"/>
</dbReference>
<comment type="caution">
    <text evidence="1">The sequence shown here is derived from an EMBL/GenBank/DDBJ whole genome shotgun (WGS) entry which is preliminary data.</text>
</comment>
<evidence type="ECO:0000313" key="2">
    <source>
        <dbReference type="Proteomes" id="UP000176377"/>
    </source>
</evidence>
<organism evidence="1 2">
    <name type="scientific">Candidatus Kaiserbacteria bacterium RIFCSPHIGHO2_01_FULL_56_24</name>
    <dbReference type="NCBI Taxonomy" id="1798487"/>
    <lineage>
        <taxon>Bacteria</taxon>
        <taxon>Candidatus Kaiseribacteriota</taxon>
    </lineage>
</organism>
<reference evidence="1 2" key="1">
    <citation type="journal article" date="2016" name="Nat. Commun.">
        <title>Thousands of microbial genomes shed light on interconnected biogeochemical processes in an aquifer system.</title>
        <authorList>
            <person name="Anantharaman K."/>
            <person name="Brown C.T."/>
            <person name="Hug L.A."/>
            <person name="Sharon I."/>
            <person name="Castelle C.J."/>
            <person name="Probst A.J."/>
            <person name="Thomas B.C."/>
            <person name="Singh A."/>
            <person name="Wilkins M.J."/>
            <person name="Karaoz U."/>
            <person name="Brodie E.L."/>
            <person name="Williams K.H."/>
            <person name="Hubbard S.S."/>
            <person name="Banfield J.F."/>
        </authorList>
    </citation>
    <scope>NUCLEOTIDE SEQUENCE [LARGE SCALE GENOMIC DNA]</scope>
</reference>
<name>A0A1F6DB49_9BACT</name>
<gene>
    <name evidence="1" type="ORF">A2765_05395</name>
</gene>
<evidence type="ECO:0000313" key="1">
    <source>
        <dbReference type="EMBL" id="OGG58262.1"/>
    </source>
</evidence>
<accession>A0A1F6DB49</accession>
<dbReference type="EMBL" id="MFLA01000035">
    <property type="protein sequence ID" value="OGG58262.1"/>
    <property type="molecule type" value="Genomic_DNA"/>
</dbReference>
<proteinExistence type="predicted"/>